<dbReference type="EMBL" id="BSPP01000005">
    <property type="protein sequence ID" value="GLS86489.1"/>
    <property type="molecule type" value="Genomic_DNA"/>
</dbReference>
<sequence length="339" mass="35520">MTALRKYLRLESPGLWRETPSAQLREVVVGLREATIVLSDPKTEMALAQWSLPALERLNPGKLPALYGPGADDGETLEVDDTEMMSALDTVRTALERRRPKPGRLRGVLLGGFGAMIGALAVFWVPGKLIDYTAAMLPPATRADLGKLALQDLTKLTGSPCTGKDGTAASVALGLRLNPVHPPHVLVVRDALQAPLALPGDLMILPLKLLTASQSPDVIAGHILAASGQAALSDPTRPLLETAGLRATVTLLASGAIAADALDDYGAQLLTPPRPTQGDEALLAAFKAAKISAQPYAYSLDSSGEATLPLIEADPFPQGSQPAVLSDAQWADLKSICSA</sequence>
<keyword evidence="3" id="KW-1185">Reference proteome</keyword>
<keyword evidence="1" id="KW-1133">Transmembrane helix</keyword>
<dbReference type="AlphaFoldDB" id="A0AA37TRM5"/>
<proteinExistence type="predicted"/>
<evidence type="ECO:0000313" key="3">
    <source>
        <dbReference type="Proteomes" id="UP001157355"/>
    </source>
</evidence>
<comment type="caution">
    <text evidence="2">The sequence shown here is derived from an EMBL/GenBank/DDBJ whole genome shotgun (WGS) entry which is preliminary data.</text>
</comment>
<dbReference type="RefSeq" id="WP_284324711.1">
    <property type="nucleotide sequence ID" value="NZ_BSPP01000005.1"/>
</dbReference>
<accession>A0AA37TRM5</accession>
<keyword evidence="1" id="KW-0472">Membrane</keyword>
<evidence type="ECO:0000256" key="1">
    <source>
        <dbReference type="SAM" id="Phobius"/>
    </source>
</evidence>
<keyword evidence="1" id="KW-0812">Transmembrane</keyword>
<name>A0AA37TRM5_9RHOB</name>
<protein>
    <submittedName>
        <fullName evidence="2">Uncharacterized protein</fullName>
    </submittedName>
</protein>
<evidence type="ECO:0000313" key="2">
    <source>
        <dbReference type="EMBL" id="GLS86489.1"/>
    </source>
</evidence>
<gene>
    <name evidence="2" type="ORF">GCM10010873_14630</name>
</gene>
<reference evidence="2 3" key="1">
    <citation type="journal article" date="2014" name="Int. J. Syst. Evol. Microbiol.">
        <title>Complete genome sequence of Corynebacterium casei LMG S-19264T (=DSM 44701T), isolated from a smear-ripened cheese.</title>
        <authorList>
            <consortium name="US DOE Joint Genome Institute (JGI-PGF)"/>
            <person name="Walter F."/>
            <person name="Albersmeier A."/>
            <person name="Kalinowski J."/>
            <person name="Ruckert C."/>
        </authorList>
    </citation>
    <scope>NUCLEOTIDE SEQUENCE [LARGE SCALE GENOMIC DNA]</scope>
    <source>
        <strain evidence="2 3">NBRC 111766</strain>
    </source>
</reference>
<organism evidence="2 3">
    <name type="scientific">Cypionkella aquatica</name>
    <dbReference type="NCBI Taxonomy" id="1756042"/>
    <lineage>
        <taxon>Bacteria</taxon>
        <taxon>Pseudomonadati</taxon>
        <taxon>Pseudomonadota</taxon>
        <taxon>Alphaproteobacteria</taxon>
        <taxon>Rhodobacterales</taxon>
        <taxon>Paracoccaceae</taxon>
        <taxon>Cypionkella</taxon>
    </lineage>
</organism>
<feature type="transmembrane region" description="Helical" evidence="1">
    <location>
        <begin position="107"/>
        <end position="125"/>
    </location>
</feature>
<dbReference type="Proteomes" id="UP001157355">
    <property type="component" value="Unassembled WGS sequence"/>
</dbReference>